<evidence type="ECO:0000256" key="1">
    <source>
        <dbReference type="SAM" id="MobiDB-lite"/>
    </source>
</evidence>
<dbReference type="Pfam" id="PF10346">
    <property type="entry name" value="Con-6"/>
    <property type="match status" value="2"/>
</dbReference>
<comment type="caution">
    <text evidence="2">The sequence shown here is derived from an EMBL/GenBank/DDBJ whole genome shotgun (WGS) entry which is preliminary data.</text>
</comment>
<dbReference type="InterPro" id="IPR018824">
    <property type="entry name" value="Conidiation-specific_6"/>
</dbReference>
<keyword evidence="3" id="KW-1185">Reference proteome</keyword>
<dbReference type="InterPro" id="IPR052670">
    <property type="entry name" value="UPF0654_domain"/>
</dbReference>
<accession>A0A9W9SJF8</accession>
<feature type="compositionally biased region" description="Basic and acidic residues" evidence="1">
    <location>
        <begin position="67"/>
        <end position="77"/>
    </location>
</feature>
<gene>
    <name evidence="2" type="ORF">N7496_002124</name>
</gene>
<reference evidence="2" key="2">
    <citation type="journal article" date="2023" name="IMA Fungus">
        <title>Comparative genomic study of the Penicillium genus elucidates a diverse pangenome and 15 lateral gene transfer events.</title>
        <authorList>
            <person name="Petersen C."/>
            <person name="Sorensen T."/>
            <person name="Nielsen M.R."/>
            <person name="Sondergaard T.E."/>
            <person name="Sorensen J.L."/>
            <person name="Fitzpatrick D.A."/>
            <person name="Frisvad J.C."/>
            <person name="Nielsen K.L."/>
        </authorList>
    </citation>
    <scope>NUCLEOTIDE SEQUENCE</scope>
    <source>
        <strain evidence="2">IBT 29864</strain>
    </source>
</reference>
<dbReference type="RefSeq" id="XP_056557267.1">
    <property type="nucleotide sequence ID" value="XM_056695055.1"/>
</dbReference>
<dbReference type="PANTHER" id="PTHR36576:SF2">
    <property type="entry name" value="PROTEIN CON-6, PUTATIVE (AFU_ORTHOLOGUE AFUA_4G03615)-RELATED"/>
    <property type="match status" value="1"/>
</dbReference>
<evidence type="ECO:0000313" key="3">
    <source>
        <dbReference type="Proteomes" id="UP001147782"/>
    </source>
</evidence>
<dbReference type="EMBL" id="JAPZBS010000002">
    <property type="protein sequence ID" value="KAJ5379696.1"/>
    <property type="molecule type" value="Genomic_DNA"/>
</dbReference>
<evidence type="ECO:0000313" key="2">
    <source>
        <dbReference type="EMBL" id="KAJ5379696.1"/>
    </source>
</evidence>
<proteinExistence type="predicted"/>
<sequence>MSYQYPSTPEERINAARGYKAALHNEHVSPEATKHAQEMLQRLNEQEALQELSGESVHVPYHRHERRSSGDERSRSLQERISAARGYKVYSVFSSQLIKSRAIHNPLVSEEGKQHAWDMLQVMDDEEARQELYHQQERPKDPPRIAVGLKAQGFPDLLLRTLSNTNFSAQRNPLVSEDGRCRAAKHLHDIENNSSAEYHQQGD</sequence>
<dbReference type="GeneID" id="81434232"/>
<dbReference type="OrthoDB" id="5419162at2759"/>
<dbReference type="PANTHER" id="PTHR36576">
    <property type="entry name" value="UPF0654 PROTEIN C11D3.01C-RELATED"/>
    <property type="match status" value="1"/>
</dbReference>
<name>A0A9W9SJF8_9EURO</name>
<protein>
    <submittedName>
        <fullName evidence="2">Uncharacterized protein</fullName>
    </submittedName>
</protein>
<dbReference type="AlphaFoldDB" id="A0A9W9SJF8"/>
<reference evidence="2" key="1">
    <citation type="submission" date="2022-11" db="EMBL/GenBank/DDBJ databases">
        <authorList>
            <person name="Petersen C."/>
        </authorList>
    </citation>
    <scope>NUCLEOTIDE SEQUENCE</scope>
    <source>
        <strain evidence="2">IBT 29864</strain>
    </source>
</reference>
<dbReference type="Proteomes" id="UP001147782">
    <property type="component" value="Unassembled WGS sequence"/>
</dbReference>
<organism evidence="2 3">
    <name type="scientific">Penicillium cataractarum</name>
    <dbReference type="NCBI Taxonomy" id="2100454"/>
    <lineage>
        <taxon>Eukaryota</taxon>
        <taxon>Fungi</taxon>
        <taxon>Dikarya</taxon>
        <taxon>Ascomycota</taxon>
        <taxon>Pezizomycotina</taxon>
        <taxon>Eurotiomycetes</taxon>
        <taxon>Eurotiomycetidae</taxon>
        <taxon>Eurotiales</taxon>
        <taxon>Aspergillaceae</taxon>
        <taxon>Penicillium</taxon>
    </lineage>
</organism>
<feature type="region of interest" description="Disordered" evidence="1">
    <location>
        <begin position="50"/>
        <end position="77"/>
    </location>
</feature>
<dbReference type="GO" id="GO:0005737">
    <property type="term" value="C:cytoplasm"/>
    <property type="evidence" value="ECO:0007669"/>
    <property type="project" value="TreeGrafter"/>
</dbReference>